<evidence type="ECO:0000256" key="1">
    <source>
        <dbReference type="SAM" id="MobiDB-lite"/>
    </source>
</evidence>
<comment type="caution">
    <text evidence="2">The sequence shown here is derived from an EMBL/GenBank/DDBJ whole genome shotgun (WGS) entry which is preliminary data.</text>
</comment>
<feature type="compositionally biased region" description="Polar residues" evidence="1">
    <location>
        <begin position="147"/>
        <end position="157"/>
    </location>
</feature>
<dbReference type="Proteomes" id="UP001222325">
    <property type="component" value="Unassembled WGS sequence"/>
</dbReference>
<name>A0AAD6UIB7_9AGAR</name>
<feature type="region of interest" description="Disordered" evidence="1">
    <location>
        <begin position="191"/>
        <end position="221"/>
    </location>
</feature>
<proteinExistence type="predicted"/>
<feature type="compositionally biased region" description="Low complexity" evidence="1">
    <location>
        <begin position="11"/>
        <end position="33"/>
    </location>
</feature>
<sequence>MTPPPSPSPALPGAWPSSVHRRSTTCPTTSPRPVVEPLHLERVLDFQQRLVNQIESDMPSPTSFSASASADSAMAPADSLDSELTRFRTDTSTSIMTDTSVSTTYTSRSSPERFATAKLPQLPYKTKYSAVENNFLSRIPRSTSCAGHQNVFSTESPPQHRHSKDSPSSPTFTRALDASPISPIVFASPASSSFPRCMSDSKPSPRDRSSSYEYNSSPSWETSYGSEYNDRYMLNASPSPSPLSSRPAVAARISGTANGTPSIEIGATVPMLTSLSLPASPDTSMSLDLHPIVSASPRISPIDGNASPWTLSLSPASPVLSVVPDLSLSSPVTNGHVLSFPSPTFSVSPFESPLPSPVLDGTLMSEYAPHSSAAEYAAALMSSSWAPDALSLAQTIPHGLLLAENDTSANISDPGPSNNMTLEESGLPEPLFYLQNVQHPPTRRQEGKMGSVLSKMKKLGDKVKRLLRGKPKGPGNEGVNVDINVRRVGSVAHSPLADALPDVIDIQSHTAAAQVYDSLLPNHGTESHLPLPLPPPPGLDDIYGSTSSRLGATENTAGHHTPTIRIRPPSCSGPVQALSNDSALKTPSPDLTAHSRPKTLAEIKSKRRLSLSTLSSFARSPSPTPPVNRGGTSPLRNAGGRIVSRCTNRCCFWNFALDFDTSIDGASQR</sequence>
<keyword evidence="3" id="KW-1185">Reference proteome</keyword>
<dbReference type="EMBL" id="JARJCN010000002">
    <property type="protein sequence ID" value="KAJ7103480.1"/>
    <property type="molecule type" value="Genomic_DNA"/>
</dbReference>
<organism evidence="2 3">
    <name type="scientific">Mycena belliarum</name>
    <dbReference type="NCBI Taxonomy" id="1033014"/>
    <lineage>
        <taxon>Eukaryota</taxon>
        <taxon>Fungi</taxon>
        <taxon>Dikarya</taxon>
        <taxon>Basidiomycota</taxon>
        <taxon>Agaricomycotina</taxon>
        <taxon>Agaricomycetes</taxon>
        <taxon>Agaricomycetidae</taxon>
        <taxon>Agaricales</taxon>
        <taxon>Marasmiineae</taxon>
        <taxon>Mycenaceae</taxon>
        <taxon>Mycena</taxon>
    </lineage>
</organism>
<evidence type="ECO:0000313" key="3">
    <source>
        <dbReference type="Proteomes" id="UP001222325"/>
    </source>
</evidence>
<protein>
    <submittedName>
        <fullName evidence="2">Uncharacterized protein</fullName>
    </submittedName>
</protein>
<feature type="region of interest" description="Disordered" evidence="1">
    <location>
        <begin position="1"/>
        <end position="35"/>
    </location>
</feature>
<gene>
    <name evidence="2" type="ORF">B0H15DRAFT_926705</name>
</gene>
<feature type="region of interest" description="Disordered" evidence="1">
    <location>
        <begin position="543"/>
        <end position="596"/>
    </location>
</feature>
<feature type="compositionally biased region" description="Low complexity" evidence="1">
    <location>
        <begin position="59"/>
        <end position="79"/>
    </location>
</feature>
<feature type="compositionally biased region" description="Pro residues" evidence="1">
    <location>
        <begin position="1"/>
        <end position="10"/>
    </location>
</feature>
<feature type="region of interest" description="Disordered" evidence="1">
    <location>
        <begin position="147"/>
        <end position="174"/>
    </location>
</feature>
<feature type="region of interest" description="Disordered" evidence="1">
    <location>
        <begin position="613"/>
        <end position="636"/>
    </location>
</feature>
<feature type="region of interest" description="Disordered" evidence="1">
    <location>
        <begin position="57"/>
        <end position="81"/>
    </location>
</feature>
<feature type="compositionally biased region" description="Polar residues" evidence="1">
    <location>
        <begin position="544"/>
        <end position="558"/>
    </location>
</feature>
<dbReference type="AlphaFoldDB" id="A0AAD6UIB7"/>
<evidence type="ECO:0000313" key="2">
    <source>
        <dbReference type="EMBL" id="KAJ7103480.1"/>
    </source>
</evidence>
<accession>A0AAD6UIB7</accession>
<reference evidence="2" key="1">
    <citation type="submission" date="2023-03" db="EMBL/GenBank/DDBJ databases">
        <title>Massive genome expansion in bonnet fungi (Mycena s.s.) driven by repeated elements and novel gene families across ecological guilds.</title>
        <authorList>
            <consortium name="Lawrence Berkeley National Laboratory"/>
            <person name="Harder C.B."/>
            <person name="Miyauchi S."/>
            <person name="Viragh M."/>
            <person name="Kuo A."/>
            <person name="Thoen E."/>
            <person name="Andreopoulos B."/>
            <person name="Lu D."/>
            <person name="Skrede I."/>
            <person name="Drula E."/>
            <person name="Henrissat B."/>
            <person name="Morin E."/>
            <person name="Kohler A."/>
            <person name="Barry K."/>
            <person name="LaButti K."/>
            <person name="Morin E."/>
            <person name="Salamov A."/>
            <person name="Lipzen A."/>
            <person name="Mereny Z."/>
            <person name="Hegedus B."/>
            <person name="Baldrian P."/>
            <person name="Stursova M."/>
            <person name="Weitz H."/>
            <person name="Taylor A."/>
            <person name="Grigoriev I.V."/>
            <person name="Nagy L.G."/>
            <person name="Martin F."/>
            <person name="Kauserud H."/>
        </authorList>
    </citation>
    <scope>NUCLEOTIDE SEQUENCE</scope>
    <source>
        <strain evidence="2">CBHHK173m</strain>
    </source>
</reference>